<dbReference type="InterPro" id="IPR032710">
    <property type="entry name" value="NTF2-like_dom_sf"/>
</dbReference>
<dbReference type="Pfam" id="PF13577">
    <property type="entry name" value="SnoaL_4"/>
    <property type="match status" value="1"/>
</dbReference>
<feature type="domain" description="SnoaL-like" evidence="1">
    <location>
        <begin position="11"/>
        <end position="129"/>
    </location>
</feature>
<reference evidence="2 3" key="1">
    <citation type="submission" date="2020-10" db="EMBL/GenBank/DDBJ databases">
        <title>Degradation of 1,4-Dioxane by Xanthobacter sp. YN2, via a Novel Group-2 Soluble Di-Iron Monooxygenase.</title>
        <authorList>
            <person name="Ma F."/>
            <person name="Wang Y."/>
            <person name="Yang J."/>
            <person name="Guo H."/>
            <person name="Su D."/>
            <person name="Yu L."/>
        </authorList>
    </citation>
    <scope>NUCLEOTIDE SEQUENCE [LARGE SCALE GENOMIC DNA]</scope>
    <source>
        <strain evidence="2 3">YN2</strain>
    </source>
</reference>
<dbReference type="KEGG" id="xdi:EZH22_00375"/>
<dbReference type="RefSeq" id="WP_203193865.1">
    <property type="nucleotide sequence ID" value="NZ_CP063362.1"/>
</dbReference>
<keyword evidence="3" id="KW-1185">Reference proteome</keyword>
<evidence type="ECO:0000313" key="3">
    <source>
        <dbReference type="Proteomes" id="UP000596427"/>
    </source>
</evidence>
<protein>
    <submittedName>
        <fullName evidence="2">Nuclear transport factor 2 family protein</fullName>
    </submittedName>
</protein>
<gene>
    <name evidence="2" type="ORF">EZH22_00375</name>
</gene>
<dbReference type="AlphaFoldDB" id="A0A974SIP8"/>
<dbReference type="InterPro" id="IPR037401">
    <property type="entry name" value="SnoaL-like"/>
</dbReference>
<dbReference type="Gene3D" id="3.10.450.50">
    <property type="match status" value="1"/>
</dbReference>
<accession>A0A974SIP8</accession>
<dbReference type="Proteomes" id="UP000596427">
    <property type="component" value="Chromosome"/>
</dbReference>
<proteinExistence type="predicted"/>
<sequence>MKTIEDRLKLVEDQLEIAQLRAHYCHLLDTRRWDEFIALFTPDGVFEGLEAVCGHDALHAFFSERVPKLAEDFWHFCTNGTVDLDGDVATGRISMEYLSVTDGVSFVSAGHYDDVMHRVDGRWRFASRKITFYFLSPLSEGWAGRPFPGRAPAPRGAA</sequence>
<evidence type="ECO:0000259" key="1">
    <source>
        <dbReference type="Pfam" id="PF13577"/>
    </source>
</evidence>
<dbReference type="SUPFAM" id="SSF54427">
    <property type="entry name" value="NTF2-like"/>
    <property type="match status" value="1"/>
</dbReference>
<evidence type="ECO:0000313" key="2">
    <source>
        <dbReference type="EMBL" id="QRG06955.1"/>
    </source>
</evidence>
<organism evidence="2 3">
    <name type="scientific">Xanthobacter dioxanivorans</name>
    <dbReference type="NCBI Taxonomy" id="2528964"/>
    <lineage>
        <taxon>Bacteria</taxon>
        <taxon>Pseudomonadati</taxon>
        <taxon>Pseudomonadota</taxon>
        <taxon>Alphaproteobacteria</taxon>
        <taxon>Hyphomicrobiales</taxon>
        <taxon>Xanthobacteraceae</taxon>
        <taxon>Xanthobacter</taxon>
    </lineage>
</organism>
<name>A0A974SIP8_9HYPH</name>
<dbReference type="EMBL" id="CP063362">
    <property type="protein sequence ID" value="QRG06955.1"/>
    <property type="molecule type" value="Genomic_DNA"/>
</dbReference>